<reference evidence="3" key="1">
    <citation type="submission" date="2024-07" db="EMBL/GenBank/DDBJ databases">
        <title>Two chromosome-level genome assemblies of Korean endemic species Abeliophyllum distichum and Forsythia ovata (Oleaceae).</title>
        <authorList>
            <person name="Jang H."/>
        </authorList>
    </citation>
    <scope>NUCLEOTIDE SEQUENCE [LARGE SCALE GENOMIC DNA]</scope>
</reference>
<dbReference type="Proteomes" id="UP001604336">
    <property type="component" value="Unassembled WGS sequence"/>
</dbReference>
<protein>
    <submittedName>
        <fullName evidence="2">Uncharacterized protein</fullName>
    </submittedName>
</protein>
<gene>
    <name evidence="2" type="ORF">Adt_05510</name>
</gene>
<comment type="caution">
    <text evidence="2">The sequence shown here is derived from an EMBL/GenBank/DDBJ whole genome shotgun (WGS) entry which is preliminary data.</text>
</comment>
<sequence>MAGRTRGRPVIDHQDEPTLEAGEEQNTSLPFTTIQKFTTLQDQKTTIMNMLQRVPAQPTTTEIPQTAEVKIPPVVEIPPAVEVPPSETMQMQEMTSTSRNSLPANWENILNEKVDEAIA</sequence>
<evidence type="ECO:0000313" key="2">
    <source>
        <dbReference type="EMBL" id="KAL2532159.1"/>
    </source>
</evidence>
<evidence type="ECO:0000313" key="3">
    <source>
        <dbReference type="Proteomes" id="UP001604336"/>
    </source>
</evidence>
<accession>A0ABD1V4B6</accession>
<dbReference type="EMBL" id="JBFOLK010000002">
    <property type="protein sequence ID" value="KAL2532159.1"/>
    <property type="molecule type" value="Genomic_DNA"/>
</dbReference>
<evidence type="ECO:0000256" key="1">
    <source>
        <dbReference type="SAM" id="MobiDB-lite"/>
    </source>
</evidence>
<proteinExistence type="predicted"/>
<keyword evidence="3" id="KW-1185">Reference proteome</keyword>
<dbReference type="AlphaFoldDB" id="A0ABD1V4B6"/>
<name>A0ABD1V4B6_9LAMI</name>
<organism evidence="2 3">
    <name type="scientific">Abeliophyllum distichum</name>
    <dbReference type="NCBI Taxonomy" id="126358"/>
    <lineage>
        <taxon>Eukaryota</taxon>
        <taxon>Viridiplantae</taxon>
        <taxon>Streptophyta</taxon>
        <taxon>Embryophyta</taxon>
        <taxon>Tracheophyta</taxon>
        <taxon>Spermatophyta</taxon>
        <taxon>Magnoliopsida</taxon>
        <taxon>eudicotyledons</taxon>
        <taxon>Gunneridae</taxon>
        <taxon>Pentapetalae</taxon>
        <taxon>asterids</taxon>
        <taxon>lamiids</taxon>
        <taxon>Lamiales</taxon>
        <taxon>Oleaceae</taxon>
        <taxon>Forsythieae</taxon>
        <taxon>Abeliophyllum</taxon>
    </lineage>
</organism>
<feature type="region of interest" description="Disordered" evidence="1">
    <location>
        <begin position="1"/>
        <end position="28"/>
    </location>
</feature>